<dbReference type="EMBL" id="CP012505">
    <property type="protein sequence ID" value="ALB01425.1"/>
    <property type="molecule type" value="Genomic_DNA"/>
</dbReference>
<evidence type="ECO:0000313" key="3">
    <source>
        <dbReference type="Proteomes" id="UP000242800"/>
    </source>
</evidence>
<protein>
    <recommendedName>
        <fullName evidence="1">Fungal lipase-type domain-containing protein</fullName>
    </recommendedName>
</protein>
<dbReference type="SUPFAM" id="SSF53474">
    <property type="entry name" value="alpha/beta-Hydrolases"/>
    <property type="match status" value="1"/>
</dbReference>
<dbReference type="InterPro" id="IPR029058">
    <property type="entry name" value="AB_hydrolase_fold"/>
</dbReference>
<evidence type="ECO:0000259" key="1">
    <source>
        <dbReference type="Pfam" id="PF01764"/>
    </source>
</evidence>
<dbReference type="PANTHER" id="PTHR45856">
    <property type="entry name" value="ALPHA/BETA-HYDROLASES SUPERFAMILY PROTEIN"/>
    <property type="match status" value="1"/>
</dbReference>
<accession>A0AAC8ZMG2</accession>
<proteinExistence type="predicted"/>
<evidence type="ECO:0000313" key="2">
    <source>
        <dbReference type="EMBL" id="ALB01425.1"/>
    </source>
</evidence>
<keyword evidence="3" id="KW-1185">Reference proteome</keyword>
<dbReference type="GO" id="GO:0006629">
    <property type="term" value="P:lipid metabolic process"/>
    <property type="evidence" value="ECO:0007669"/>
    <property type="project" value="InterPro"/>
</dbReference>
<dbReference type="KEGG" id="fper:ACH24_01275"/>
<dbReference type="PANTHER" id="PTHR45856:SF24">
    <property type="entry name" value="FUNGAL LIPASE-LIKE DOMAIN-CONTAINING PROTEIN"/>
    <property type="match status" value="1"/>
</dbReference>
<feature type="domain" description="Fungal lipase-type" evidence="1">
    <location>
        <begin position="312"/>
        <end position="454"/>
    </location>
</feature>
<sequence length="644" mass="74848">MYKFFIQGIEEYKSKSKASLINPQLIHHHGSAGIERADLLKEIVMRLLLCGYYDHIETILSLKNKKKSYFSSSISVEFIKQINNDIRFTPKYSVEKITKILNSGNNHPSSMRTILRKYLTMSSGKINFEDKKLSYLYKKHIDHSLMAYKLFASSLHNPLDPFYTKVENRKDILKHLHIINDRSNKHSNIDFMEYNFISSIDLLQNHVYMVNNQIKVYGLPLYFKENQIAFVSIIDDEFQMNKNILNDNGVLEIYAFTGLTGAAKNNPNQNQKSILGYISFHRKTKNLTISFRGSRSGDPVSALIKALLFSNGNADWVTDMEIFNTKWNLKIEDFLNVYKKIFTSIKGIDISYGFAKAFATTVENIKCIIQVIKDEYKAISSISITGHSLGGALAQVCYLCFKFGVLNQKELIGNCKIYCFPFSAPPILTKSSIVKLNLLDEYQVIHSYLDSDLVHMINLDNKIKAKLLKMCVKIKGTLSIFQNRNQELAHFGVNFFKFSTELYKEKIDFPKSHEYEIFYTIIPFNKYLPAYEFKKLDDIKNNKRLNYIECIFHIINNFDFDIIRDNVQFIGLQKKIDISNILKQINNANAYYKKIDPNNAMTFTNYIQIEHHIRNIIIEMKKQGFENHILILKIYCEAIRECIL</sequence>
<gene>
    <name evidence="2" type="ORF">ACH24_01275</name>
</gene>
<dbReference type="InterPro" id="IPR002921">
    <property type="entry name" value="Fungal_lipase-type"/>
</dbReference>
<dbReference type="AlphaFoldDB" id="A0AAC8ZMG2"/>
<organism evidence="2 3">
    <name type="scientific">Francisella persica ATCC VR-331</name>
    <dbReference type="NCBI Taxonomy" id="1086726"/>
    <lineage>
        <taxon>Bacteria</taxon>
        <taxon>Pseudomonadati</taxon>
        <taxon>Pseudomonadota</taxon>
        <taxon>Gammaproteobacteria</taxon>
        <taxon>Thiotrichales</taxon>
        <taxon>Francisellaceae</taxon>
        <taxon>Francisella</taxon>
    </lineage>
</organism>
<dbReference type="InterPro" id="IPR051218">
    <property type="entry name" value="Sec_MonoDiacylglyc_Lipase"/>
</dbReference>
<reference evidence="2 3" key="1">
    <citation type="journal article" date="2016" name="Int. J. Syst. Evol. Microbiol.">
        <title>Reclassification of Wolbachia persica as Francisella persica comb. nov. and emended description of the family Francisellaceae.</title>
        <authorList>
            <person name="Larson M.A."/>
            <person name="Nalbantoglu U."/>
            <person name="Sayood K."/>
            <person name="Zentz E.B."/>
            <person name="Cer R.Z."/>
            <person name="Iwen P.C."/>
            <person name="Francesconi S.C."/>
            <person name="Bishop-Lilly K.A."/>
            <person name="Mokashi V.P."/>
            <person name="Sjostedt A."/>
            <person name="Hinrichs S.H."/>
        </authorList>
    </citation>
    <scope>NUCLEOTIDE SEQUENCE [LARGE SCALE GENOMIC DNA]</scope>
    <source>
        <strain evidence="2 3">FSC845</strain>
    </source>
</reference>
<dbReference type="Gene3D" id="3.40.50.1820">
    <property type="entry name" value="alpha/beta hydrolase"/>
    <property type="match status" value="1"/>
</dbReference>
<name>A0AAC8ZMG2_9GAMM</name>
<dbReference type="RefSeq" id="WP_064460839.1">
    <property type="nucleotide sequence ID" value="NZ_CP012505.1"/>
</dbReference>
<dbReference type="Pfam" id="PF01764">
    <property type="entry name" value="Lipase_3"/>
    <property type="match status" value="1"/>
</dbReference>
<dbReference type="Proteomes" id="UP000242800">
    <property type="component" value="Chromosome"/>
</dbReference>